<dbReference type="OrthoDB" id="339151at2759"/>
<dbReference type="InterPro" id="IPR035979">
    <property type="entry name" value="RBD_domain_sf"/>
</dbReference>
<dbReference type="EMBL" id="KZ452037">
    <property type="protein sequence ID" value="PKA49732.1"/>
    <property type="molecule type" value="Genomic_DNA"/>
</dbReference>
<dbReference type="SUPFAM" id="SSF54427">
    <property type="entry name" value="NTF2-like"/>
    <property type="match status" value="1"/>
</dbReference>
<dbReference type="CDD" id="cd00780">
    <property type="entry name" value="NTF2"/>
    <property type="match status" value="1"/>
</dbReference>
<proteinExistence type="predicted"/>
<dbReference type="InterPro" id="IPR032710">
    <property type="entry name" value="NTF2-like_dom_sf"/>
</dbReference>
<keyword evidence="7" id="KW-1185">Reference proteome</keyword>
<gene>
    <name evidence="6" type="primary">NTF2</name>
    <name evidence="6" type="ORF">AXF42_Ash004273</name>
</gene>
<dbReference type="Pfam" id="PF02136">
    <property type="entry name" value="NTF2"/>
    <property type="match status" value="1"/>
</dbReference>
<feature type="compositionally biased region" description="Low complexity" evidence="3">
    <location>
        <begin position="247"/>
        <end position="265"/>
    </location>
</feature>
<feature type="compositionally biased region" description="Polar residues" evidence="3">
    <location>
        <begin position="185"/>
        <end position="194"/>
    </location>
</feature>
<name>A0A2I0A2F2_9ASPA</name>
<keyword evidence="1 2" id="KW-0694">RNA-binding</keyword>
<evidence type="ECO:0000256" key="3">
    <source>
        <dbReference type="SAM" id="MobiDB-lite"/>
    </source>
</evidence>
<dbReference type="AlphaFoldDB" id="A0A2I0A2F2"/>
<evidence type="ECO:0000313" key="7">
    <source>
        <dbReference type="Proteomes" id="UP000236161"/>
    </source>
</evidence>
<dbReference type="PANTHER" id="PTHR10693:SF75">
    <property type="entry name" value="NUCLEAR TRANSPORT FACTOR 2"/>
    <property type="match status" value="1"/>
</dbReference>
<dbReference type="STRING" id="1088818.A0A2I0A2F2"/>
<feature type="region of interest" description="Disordered" evidence="3">
    <location>
        <begin position="174"/>
        <end position="194"/>
    </location>
</feature>
<dbReference type="GO" id="GO:1990904">
    <property type="term" value="C:ribonucleoprotein complex"/>
    <property type="evidence" value="ECO:0007669"/>
    <property type="project" value="TreeGrafter"/>
</dbReference>
<feature type="compositionally biased region" description="Basic and acidic residues" evidence="3">
    <location>
        <begin position="266"/>
        <end position="276"/>
    </location>
</feature>
<dbReference type="PROSITE" id="PS50102">
    <property type="entry name" value="RRM"/>
    <property type="match status" value="1"/>
</dbReference>
<dbReference type="SMART" id="SM00360">
    <property type="entry name" value="RRM"/>
    <property type="match status" value="1"/>
</dbReference>
<dbReference type="Proteomes" id="UP000236161">
    <property type="component" value="Unassembled WGS sequence"/>
</dbReference>
<reference evidence="6 7" key="1">
    <citation type="journal article" date="2017" name="Nature">
        <title>The Apostasia genome and the evolution of orchids.</title>
        <authorList>
            <person name="Zhang G.Q."/>
            <person name="Liu K.W."/>
            <person name="Li Z."/>
            <person name="Lohaus R."/>
            <person name="Hsiao Y.Y."/>
            <person name="Niu S.C."/>
            <person name="Wang J.Y."/>
            <person name="Lin Y.C."/>
            <person name="Xu Q."/>
            <person name="Chen L.J."/>
            <person name="Yoshida K."/>
            <person name="Fujiwara S."/>
            <person name="Wang Z.W."/>
            <person name="Zhang Y.Q."/>
            <person name="Mitsuda N."/>
            <person name="Wang M."/>
            <person name="Liu G.H."/>
            <person name="Pecoraro L."/>
            <person name="Huang H.X."/>
            <person name="Xiao X.J."/>
            <person name="Lin M."/>
            <person name="Wu X.Y."/>
            <person name="Wu W.L."/>
            <person name="Chen Y.Y."/>
            <person name="Chang S.B."/>
            <person name="Sakamoto S."/>
            <person name="Ohme-Takagi M."/>
            <person name="Yagi M."/>
            <person name="Zeng S.J."/>
            <person name="Shen C.Y."/>
            <person name="Yeh C.M."/>
            <person name="Luo Y.B."/>
            <person name="Tsai W.C."/>
            <person name="Van de Peer Y."/>
            <person name="Liu Z.J."/>
        </authorList>
    </citation>
    <scope>NUCLEOTIDE SEQUENCE [LARGE SCALE GENOMIC DNA]</scope>
    <source>
        <strain evidence="7">cv. Shenzhen</strain>
        <tissue evidence="6">Stem</tissue>
    </source>
</reference>
<dbReference type="Gene3D" id="3.10.450.50">
    <property type="match status" value="1"/>
</dbReference>
<evidence type="ECO:0000256" key="2">
    <source>
        <dbReference type="PROSITE-ProRule" id="PRU00176"/>
    </source>
</evidence>
<protein>
    <submittedName>
        <fullName evidence="6">Nuclear transport factor 2</fullName>
    </submittedName>
</protein>
<dbReference type="GO" id="GO:0005829">
    <property type="term" value="C:cytosol"/>
    <property type="evidence" value="ECO:0007669"/>
    <property type="project" value="TreeGrafter"/>
</dbReference>
<evidence type="ECO:0000313" key="6">
    <source>
        <dbReference type="EMBL" id="PKA49732.1"/>
    </source>
</evidence>
<dbReference type="FunFam" id="3.10.450.50:FF:000003">
    <property type="entry name" value="Nuclear transport factor 2 family protein"/>
    <property type="match status" value="1"/>
</dbReference>
<organism evidence="6 7">
    <name type="scientific">Apostasia shenzhenica</name>
    <dbReference type="NCBI Taxonomy" id="1088818"/>
    <lineage>
        <taxon>Eukaryota</taxon>
        <taxon>Viridiplantae</taxon>
        <taxon>Streptophyta</taxon>
        <taxon>Embryophyta</taxon>
        <taxon>Tracheophyta</taxon>
        <taxon>Spermatophyta</taxon>
        <taxon>Magnoliopsida</taxon>
        <taxon>Liliopsida</taxon>
        <taxon>Asparagales</taxon>
        <taxon>Orchidaceae</taxon>
        <taxon>Apostasioideae</taxon>
        <taxon>Apostasia</taxon>
    </lineage>
</organism>
<dbReference type="PROSITE" id="PS50177">
    <property type="entry name" value="NTF2_DOMAIN"/>
    <property type="match status" value="1"/>
</dbReference>
<evidence type="ECO:0000256" key="1">
    <source>
        <dbReference type="ARBA" id="ARBA00022884"/>
    </source>
</evidence>
<dbReference type="InterPro" id="IPR018222">
    <property type="entry name" value="Nuclear_transport_factor_2_euk"/>
</dbReference>
<feature type="domain" description="NTF2" evidence="5">
    <location>
        <begin position="12"/>
        <end position="129"/>
    </location>
</feature>
<sequence>MPGVTQPSPQVVGAAFVQQYYCVLYQSPDQVHKFYQDSSILSHQDSNGSMTSVTSLQAINDKLLSLDFSNYTAEIESVDSQASYKDGVLVLVTGSLTGKDYIRHKFTQSFFLAPQERGGYVVLNDIFRFVDSSQPRDVNQVILNSTNDDASVAASTPEPEPILLEEPLVANGVDHEASEEDTNESQETSSHQENGTLAIMDRVAADPEVHVGQSDDQPVHEATASVYQEDGPKKSYASIVMVYKDSSSPVPVSVPVSKPKASLPKADNEKADKTNAEKQSILPSKTSSTSEAPVCNSNNLSENNTIDVEGYSIYIRNLPLSTTPDQVEEEFGKFGPIRPGGVQVRNHKVERFCFGFVEFESLDSMLAAIKGISYNYWGSSSLRRGEEDYNTSYQWCGYQ</sequence>
<evidence type="ECO:0000259" key="5">
    <source>
        <dbReference type="PROSITE" id="PS50177"/>
    </source>
</evidence>
<accession>A0A2I0A2F2</accession>
<feature type="domain" description="RRM" evidence="4">
    <location>
        <begin position="311"/>
        <end position="375"/>
    </location>
</feature>
<dbReference type="Gene3D" id="3.30.70.330">
    <property type="match status" value="1"/>
</dbReference>
<evidence type="ECO:0000259" key="4">
    <source>
        <dbReference type="PROSITE" id="PS50102"/>
    </source>
</evidence>
<dbReference type="SUPFAM" id="SSF54928">
    <property type="entry name" value="RNA-binding domain, RBD"/>
    <property type="match status" value="1"/>
</dbReference>
<dbReference type="InterPro" id="IPR002075">
    <property type="entry name" value="NTF2_dom"/>
</dbReference>
<dbReference type="InterPro" id="IPR039539">
    <property type="entry name" value="Ras_GTPase_bind_prot"/>
</dbReference>
<dbReference type="GO" id="GO:0003729">
    <property type="term" value="F:mRNA binding"/>
    <property type="evidence" value="ECO:0007669"/>
    <property type="project" value="TreeGrafter"/>
</dbReference>
<dbReference type="InterPro" id="IPR000504">
    <property type="entry name" value="RRM_dom"/>
</dbReference>
<dbReference type="InterPro" id="IPR012677">
    <property type="entry name" value="Nucleotide-bd_a/b_plait_sf"/>
</dbReference>
<feature type="compositionally biased region" description="Polar residues" evidence="3">
    <location>
        <begin position="277"/>
        <end position="298"/>
    </location>
</feature>
<dbReference type="Pfam" id="PF00076">
    <property type="entry name" value="RRM_1"/>
    <property type="match status" value="1"/>
</dbReference>
<feature type="region of interest" description="Disordered" evidence="3">
    <location>
        <begin position="247"/>
        <end position="298"/>
    </location>
</feature>
<dbReference type="CDD" id="cd00590">
    <property type="entry name" value="RRM_SF"/>
    <property type="match status" value="1"/>
</dbReference>
<dbReference type="PANTHER" id="PTHR10693">
    <property type="entry name" value="RAS GTPASE-ACTIVATING PROTEIN-BINDING PROTEIN"/>
    <property type="match status" value="1"/>
</dbReference>